<dbReference type="InterPro" id="IPR000835">
    <property type="entry name" value="HTH_MarR-typ"/>
</dbReference>
<dbReference type="AlphaFoldDB" id="A0A2N5M3R3"/>
<sequence>MTDEKNYLEDMDRITEAFFRFKNKLIEEKYEELPVKMTTTKYRMLKTIKQTDQCMVADIVRNLELSSGATTLILNKLEEENLLTRKRYEKDRRIVFLRLTKQGEDILHKISESRKDFFTAALKTLTDDEKMQLMHLLQKITVDMDL</sequence>
<dbReference type="PANTHER" id="PTHR42756:SF1">
    <property type="entry name" value="TRANSCRIPTIONAL REPRESSOR OF EMRAB OPERON"/>
    <property type="match status" value="1"/>
</dbReference>
<dbReference type="Gene3D" id="1.10.10.10">
    <property type="entry name" value="Winged helix-like DNA-binding domain superfamily/Winged helix DNA-binding domain"/>
    <property type="match status" value="1"/>
</dbReference>
<evidence type="ECO:0000259" key="4">
    <source>
        <dbReference type="PROSITE" id="PS50995"/>
    </source>
</evidence>
<protein>
    <submittedName>
        <fullName evidence="5">MarR family transcriptional regulator</fullName>
    </submittedName>
</protein>
<dbReference type="Pfam" id="PF01047">
    <property type="entry name" value="MarR"/>
    <property type="match status" value="1"/>
</dbReference>
<dbReference type="SMART" id="SM00347">
    <property type="entry name" value="HTH_MARR"/>
    <property type="match status" value="1"/>
</dbReference>
<organism evidence="5 6">
    <name type="scientific">Peribacillus deserti</name>
    <dbReference type="NCBI Taxonomy" id="673318"/>
    <lineage>
        <taxon>Bacteria</taxon>
        <taxon>Bacillati</taxon>
        <taxon>Bacillota</taxon>
        <taxon>Bacilli</taxon>
        <taxon>Bacillales</taxon>
        <taxon>Bacillaceae</taxon>
        <taxon>Peribacillus</taxon>
    </lineage>
</organism>
<accession>A0A2N5M3R3</accession>
<dbReference type="PANTHER" id="PTHR42756">
    <property type="entry name" value="TRANSCRIPTIONAL REGULATOR, MARR"/>
    <property type="match status" value="1"/>
</dbReference>
<dbReference type="PRINTS" id="PR00598">
    <property type="entry name" value="HTHMARR"/>
</dbReference>
<evidence type="ECO:0000256" key="2">
    <source>
        <dbReference type="ARBA" id="ARBA00023125"/>
    </source>
</evidence>
<dbReference type="GO" id="GO:0003700">
    <property type="term" value="F:DNA-binding transcription factor activity"/>
    <property type="evidence" value="ECO:0007669"/>
    <property type="project" value="InterPro"/>
</dbReference>
<evidence type="ECO:0000313" key="6">
    <source>
        <dbReference type="Proteomes" id="UP000234748"/>
    </source>
</evidence>
<dbReference type="InterPro" id="IPR036390">
    <property type="entry name" value="WH_DNA-bd_sf"/>
</dbReference>
<dbReference type="RefSeq" id="WP_101643626.1">
    <property type="nucleotide sequence ID" value="NZ_PGUY01000047.1"/>
</dbReference>
<dbReference type="InterPro" id="IPR036388">
    <property type="entry name" value="WH-like_DNA-bd_sf"/>
</dbReference>
<comment type="caution">
    <text evidence="5">The sequence shown here is derived from an EMBL/GenBank/DDBJ whole genome shotgun (WGS) entry which is preliminary data.</text>
</comment>
<keyword evidence="2" id="KW-0238">DNA-binding</keyword>
<reference evidence="5 6" key="1">
    <citation type="submission" date="2017-11" db="EMBL/GenBank/DDBJ databases">
        <title>Comparitive Functional Genomics of Dry Heat Resistant strains isolated from the Viking Spacecraft.</title>
        <authorList>
            <person name="Seuylemezian A."/>
            <person name="Cooper K."/>
            <person name="Vaishampayan P."/>
        </authorList>
    </citation>
    <scope>NUCLEOTIDE SEQUENCE [LARGE SCALE GENOMIC DNA]</scope>
    <source>
        <strain evidence="5 6">V1-29</strain>
    </source>
</reference>
<evidence type="ECO:0000313" key="5">
    <source>
        <dbReference type="EMBL" id="PLT29001.1"/>
    </source>
</evidence>
<gene>
    <name evidence="5" type="ORF">CUU66_15210</name>
</gene>
<keyword evidence="1" id="KW-0805">Transcription regulation</keyword>
<dbReference type="EMBL" id="PGUY01000047">
    <property type="protein sequence ID" value="PLT29001.1"/>
    <property type="molecule type" value="Genomic_DNA"/>
</dbReference>
<proteinExistence type="predicted"/>
<feature type="domain" description="HTH marR-type" evidence="4">
    <location>
        <begin position="4"/>
        <end position="142"/>
    </location>
</feature>
<dbReference type="Proteomes" id="UP000234748">
    <property type="component" value="Unassembled WGS sequence"/>
</dbReference>
<dbReference type="OrthoDB" id="3254893at2"/>
<keyword evidence="6" id="KW-1185">Reference proteome</keyword>
<keyword evidence="3" id="KW-0804">Transcription</keyword>
<evidence type="ECO:0000256" key="3">
    <source>
        <dbReference type="ARBA" id="ARBA00023163"/>
    </source>
</evidence>
<dbReference type="PROSITE" id="PS50995">
    <property type="entry name" value="HTH_MARR_2"/>
    <property type="match status" value="1"/>
</dbReference>
<evidence type="ECO:0000256" key="1">
    <source>
        <dbReference type="ARBA" id="ARBA00023015"/>
    </source>
</evidence>
<dbReference type="SUPFAM" id="SSF46785">
    <property type="entry name" value="Winged helix' DNA-binding domain"/>
    <property type="match status" value="1"/>
</dbReference>
<dbReference type="GO" id="GO:0003677">
    <property type="term" value="F:DNA binding"/>
    <property type="evidence" value="ECO:0007669"/>
    <property type="project" value="UniProtKB-KW"/>
</dbReference>
<name>A0A2N5M3R3_9BACI</name>